<dbReference type="AlphaFoldDB" id="A0A177B7L1"/>
<dbReference type="Proteomes" id="UP000078046">
    <property type="component" value="Unassembled WGS sequence"/>
</dbReference>
<accession>A0A177B7L1</accession>
<gene>
    <name evidence="1" type="ORF">A3Q56_02505</name>
</gene>
<evidence type="ECO:0000313" key="2">
    <source>
        <dbReference type="Proteomes" id="UP000078046"/>
    </source>
</evidence>
<sequence>MRVNRSQGLNASVSGFFNDSSLKVEKSDTECLKLIKFVKEAAIPDPISIEDFLKIDYDENEAILSEIEESPKDTVDQLKTIKEDVNKKEESIPEKVSEEEFLNGYSNDKTLFKSIK</sequence>
<comment type="caution">
    <text evidence="1">The sequence shown here is derived from an EMBL/GenBank/DDBJ whole genome shotgun (WGS) entry which is preliminary data.</text>
</comment>
<name>A0A177B7L1_9BILA</name>
<evidence type="ECO:0000313" key="1">
    <source>
        <dbReference type="EMBL" id="OAF69633.1"/>
    </source>
</evidence>
<organism evidence="1 2">
    <name type="scientific">Intoshia linei</name>
    <dbReference type="NCBI Taxonomy" id="1819745"/>
    <lineage>
        <taxon>Eukaryota</taxon>
        <taxon>Metazoa</taxon>
        <taxon>Spiralia</taxon>
        <taxon>Lophotrochozoa</taxon>
        <taxon>Mesozoa</taxon>
        <taxon>Orthonectida</taxon>
        <taxon>Rhopaluridae</taxon>
        <taxon>Intoshia</taxon>
    </lineage>
</organism>
<proteinExistence type="predicted"/>
<dbReference type="EMBL" id="LWCA01000252">
    <property type="protein sequence ID" value="OAF69633.1"/>
    <property type="molecule type" value="Genomic_DNA"/>
</dbReference>
<reference evidence="1 2" key="1">
    <citation type="submission" date="2016-04" db="EMBL/GenBank/DDBJ databases">
        <title>The genome of Intoshia linei affirms orthonectids as highly simplified spiralians.</title>
        <authorList>
            <person name="Mikhailov K.V."/>
            <person name="Slusarev G.S."/>
            <person name="Nikitin M.A."/>
            <person name="Logacheva M.D."/>
            <person name="Penin A."/>
            <person name="Aleoshin V."/>
            <person name="Panchin Y.V."/>
        </authorList>
    </citation>
    <scope>NUCLEOTIDE SEQUENCE [LARGE SCALE GENOMIC DNA]</scope>
    <source>
        <strain evidence="1">Intl2013</strain>
        <tissue evidence="1">Whole animal</tissue>
    </source>
</reference>
<protein>
    <submittedName>
        <fullName evidence="1">Uncharacterized protein</fullName>
    </submittedName>
</protein>
<keyword evidence="2" id="KW-1185">Reference proteome</keyword>